<dbReference type="InterPro" id="IPR036691">
    <property type="entry name" value="Endo/exonu/phosph_ase_sf"/>
</dbReference>
<protein>
    <submittedName>
        <fullName evidence="2">Uncharacterized protein</fullName>
    </submittedName>
</protein>
<keyword evidence="3" id="KW-1185">Reference proteome</keyword>
<keyword evidence="1" id="KW-0812">Transmembrane</keyword>
<evidence type="ECO:0000256" key="1">
    <source>
        <dbReference type="SAM" id="Phobius"/>
    </source>
</evidence>
<dbReference type="Proteomes" id="UP000436088">
    <property type="component" value="Unassembled WGS sequence"/>
</dbReference>
<dbReference type="AlphaFoldDB" id="A0A6A2WFS8"/>
<keyword evidence="1" id="KW-1133">Transmembrane helix</keyword>
<sequence>MMATGYNNDGQSRSTGESLRIKGFDFRRVEDTYYHDHETGRRWWRRPRVPLVLYHSTRKWFGFPTSLLSDREQGGLSRAAVAAVRLVSSRVMVVVVVVVMVIIGGDLNIVKCEYEKVSAPENTNAMRLPIDRFLVSPDILVRIPNLAQVTLSRSISNHNPIVLKMVAFPRGPRPSNGSLVRRMNLLMWMLLGKYAVSVCMGVCKLEEREWLQKSRLKWFKAGDQSTKFCYATIVLRGRSNHISCIRVGTGVVEDPIHISKVIEQQFRRCYNSDSTLPIKRFDVHLNKPCVSSRKAIEEPFSEEEVWSIISSSNESKAPGLDRFYVEFYKKFWSSIKRAGCLLSSFLFNLVGEALSALINKVVEVGRIKGVQIGMSSLSLSHLYLAGLSIGSNGSRCEEGSPWKKVLIAKHKYYARSLIPNPI</sequence>
<evidence type="ECO:0000313" key="3">
    <source>
        <dbReference type="Proteomes" id="UP000436088"/>
    </source>
</evidence>
<comment type="caution">
    <text evidence="2">The sequence shown here is derived from an EMBL/GenBank/DDBJ whole genome shotgun (WGS) entry which is preliminary data.</text>
</comment>
<gene>
    <name evidence="2" type="ORF">F3Y22_tig00117034pilonHSYRG00053</name>
</gene>
<name>A0A6A2WFS8_HIBSY</name>
<organism evidence="2 3">
    <name type="scientific">Hibiscus syriacus</name>
    <name type="common">Rose of Sharon</name>
    <dbReference type="NCBI Taxonomy" id="106335"/>
    <lineage>
        <taxon>Eukaryota</taxon>
        <taxon>Viridiplantae</taxon>
        <taxon>Streptophyta</taxon>
        <taxon>Embryophyta</taxon>
        <taxon>Tracheophyta</taxon>
        <taxon>Spermatophyta</taxon>
        <taxon>Magnoliopsida</taxon>
        <taxon>eudicotyledons</taxon>
        <taxon>Gunneridae</taxon>
        <taxon>Pentapetalae</taxon>
        <taxon>rosids</taxon>
        <taxon>malvids</taxon>
        <taxon>Malvales</taxon>
        <taxon>Malvaceae</taxon>
        <taxon>Malvoideae</taxon>
        <taxon>Hibiscus</taxon>
    </lineage>
</organism>
<proteinExistence type="predicted"/>
<feature type="transmembrane region" description="Helical" evidence="1">
    <location>
        <begin position="91"/>
        <end position="110"/>
    </location>
</feature>
<dbReference type="SUPFAM" id="SSF56219">
    <property type="entry name" value="DNase I-like"/>
    <property type="match status" value="1"/>
</dbReference>
<dbReference type="EMBL" id="VEPZ02001782">
    <property type="protein sequence ID" value="KAE8654875.1"/>
    <property type="molecule type" value="Genomic_DNA"/>
</dbReference>
<evidence type="ECO:0000313" key="2">
    <source>
        <dbReference type="EMBL" id="KAE8654875.1"/>
    </source>
</evidence>
<keyword evidence="1" id="KW-0472">Membrane</keyword>
<accession>A0A6A2WFS8</accession>
<reference evidence="2" key="1">
    <citation type="submission" date="2019-09" db="EMBL/GenBank/DDBJ databases">
        <title>Draft genome information of white flower Hibiscus syriacus.</title>
        <authorList>
            <person name="Kim Y.-M."/>
        </authorList>
    </citation>
    <scope>NUCLEOTIDE SEQUENCE [LARGE SCALE GENOMIC DNA]</scope>
    <source>
        <strain evidence="2">YM2019G1</strain>
    </source>
</reference>